<keyword evidence="6" id="KW-0027">Amidation</keyword>
<evidence type="ECO:0000256" key="1">
    <source>
        <dbReference type="ARBA" id="ARBA00004613"/>
    </source>
</evidence>
<gene>
    <name evidence="8" type="primary">Crz</name>
</gene>
<dbReference type="GO" id="GO:0071858">
    <property type="term" value="F:corazonin receptor binding"/>
    <property type="evidence" value="ECO:0007669"/>
    <property type="project" value="InterPro"/>
</dbReference>
<dbReference type="GO" id="GO:0045823">
    <property type="term" value="P:positive regulation of heart contraction"/>
    <property type="evidence" value="ECO:0007669"/>
    <property type="project" value="InterPro"/>
</dbReference>
<comment type="similarity">
    <text evidence="2">Belongs to the corazonin family.</text>
</comment>
<dbReference type="GO" id="GO:0007218">
    <property type="term" value="P:neuropeptide signaling pathway"/>
    <property type="evidence" value="ECO:0007669"/>
    <property type="project" value="UniProtKB-KW"/>
</dbReference>
<sequence>MRRTSLTIALFSPSNDVYMCQTFQYSRGWTNGKRSFAVSPPGTAIYRASEAIGHRDRFAGGAAIVARAVYNASPRPQKRPINTLQHINALQNGCTYIKMPREQKKNEQQQPAIRIFHIAVQAKDLQEKNIHGDQTSYFLADIPNRHYEPKTYTNRNAYDQQ</sequence>
<evidence type="ECO:0000256" key="5">
    <source>
        <dbReference type="ARBA" id="ARBA00022729"/>
    </source>
</evidence>
<dbReference type="InterPro" id="IPR020190">
    <property type="entry name" value="Procorazonin"/>
</dbReference>
<dbReference type="Pfam" id="PF17308">
    <property type="entry name" value="Corazonin"/>
    <property type="match status" value="1"/>
</dbReference>
<evidence type="ECO:0000256" key="4">
    <source>
        <dbReference type="ARBA" id="ARBA00022525"/>
    </source>
</evidence>
<keyword evidence="5" id="KW-0732">Signal</keyword>
<reference evidence="8" key="1">
    <citation type="submission" date="2009-02" db="EMBL/GenBank/DDBJ databases">
        <title>Identification and characterization of corazonin gene from Dysdercus cingulatus (red cotton stainer).</title>
        <authorList>
            <person name="Siny G.B."/>
            <person name="Sajeevan R.S."/>
            <person name="Muraleedharan D."/>
        </authorList>
    </citation>
    <scope>NUCLEOTIDE SEQUENCE</scope>
    <source>
        <tissue evidence="8">Brain-CC-CA-complex</tissue>
    </source>
</reference>
<dbReference type="AlphaFoldDB" id="C0LM12"/>
<organism evidence="8">
    <name type="scientific">Dysdercus cingulatus</name>
    <dbReference type="NCBI Taxonomy" id="191328"/>
    <lineage>
        <taxon>Eukaryota</taxon>
        <taxon>Metazoa</taxon>
        <taxon>Ecdysozoa</taxon>
        <taxon>Arthropoda</taxon>
        <taxon>Hexapoda</taxon>
        <taxon>Insecta</taxon>
        <taxon>Pterygota</taxon>
        <taxon>Neoptera</taxon>
        <taxon>Paraneoptera</taxon>
        <taxon>Hemiptera</taxon>
        <taxon>Heteroptera</taxon>
        <taxon>Panheteroptera</taxon>
        <taxon>Pentatomomorpha</taxon>
        <taxon>Pyrrhocoroidea</taxon>
        <taxon>Pyrrhocoridae</taxon>
        <taxon>Dysdercus</taxon>
    </lineage>
</organism>
<evidence type="ECO:0000313" key="8">
    <source>
        <dbReference type="EMBL" id="ACN54268.1"/>
    </source>
</evidence>
<dbReference type="EMBL" id="FJ743690">
    <property type="protein sequence ID" value="ACN54268.1"/>
    <property type="molecule type" value="mRNA"/>
</dbReference>
<evidence type="ECO:0000256" key="7">
    <source>
        <dbReference type="ARBA" id="ARBA00023320"/>
    </source>
</evidence>
<dbReference type="GO" id="GO:0005576">
    <property type="term" value="C:extracellular region"/>
    <property type="evidence" value="ECO:0007669"/>
    <property type="project" value="UniProtKB-SubCell"/>
</dbReference>
<comment type="subcellular location">
    <subcellularLocation>
        <location evidence="1">Secreted</location>
    </subcellularLocation>
</comment>
<evidence type="ECO:0000256" key="6">
    <source>
        <dbReference type="ARBA" id="ARBA00022815"/>
    </source>
</evidence>
<proteinExistence type="evidence at transcript level"/>
<evidence type="ECO:0000256" key="2">
    <source>
        <dbReference type="ARBA" id="ARBA00009635"/>
    </source>
</evidence>
<evidence type="ECO:0000256" key="3">
    <source>
        <dbReference type="ARBA" id="ARBA00014144"/>
    </source>
</evidence>
<keyword evidence="4" id="KW-0964">Secreted</keyword>
<keyword evidence="7" id="KW-0527">Neuropeptide</keyword>
<protein>
    <recommendedName>
        <fullName evidence="3">Pro-corazonin</fullName>
    </recommendedName>
</protein>
<accession>C0LM12</accession>
<name>C0LM12_9HEMI</name>